<dbReference type="RefSeq" id="WP_244876069.1">
    <property type="nucleotide sequence ID" value="NZ_BAAATW010000023.1"/>
</dbReference>
<dbReference type="EMBL" id="BOQP01000017">
    <property type="protein sequence ID" value="GIM73362.1"/>
    <property type="molecule type" value="Genomic_DNA"/>
</dbReference>
<dbReference type="AlphaFoldDB" id="A0A919VRP6"/>
<protein>
    <submittedName>
        <fullName evidence="1">Uncharacterized protein</fullName>
    </submittedName>
</protein>
<sequence>MLTYAYVGPADLPAGPPGHAVPTPAAFARWASRADLSEPFTYVVTLDGTLRLAPRRSEHVACASGERVLAAGEILFVRSEPGWTAPEVTNQSTGYCPAPSCWPAVAAALTRAGLNHPGHFTTEFIFRHCATCGELTVVKDDDYYCYNCETPLPA</sequence>
<name>A0A919VRP6_9ACTN</name>
<reference evidence="1" key="1">
    <citation type="submission" date="2021-03" db="EMBL/GenBank/DDBJ databases">
        <title>Whole genome shotgun sequence of Actinoplanes consettensis NBRC 14913.</title>
        <authorList>
            <person name="Komaki H."/>
            <person name="Tamura T."/>
        </authorList>
    </citation>
    <scope>NUCLEOTIDE SEQUENCE</scope>
    <source>
        <strain evidence="1">NBRC 14913</strain>
    </source>
</reference>
<comment type="caution">
    <text evidence="1">The sequence shown here is derived from an EMBL/GenBank/DDBJ whole genome shotgun (WGS) entry which is preliminary data.</text>
</comment>
<organism evidence="1 2">
    <name type="scientific">Winogradskya consettensis</name>
    <dbReference type="NCBI Taxonomy" id="113560"/>
    <lineage>
        <taxon>Bacteria</taxon>
        <taxon>Bacillati</taxon>
        <taxon>Actinomycetota</taxon>
        <taxon>Actinomycetes</taxon>
        <taxon>Micromonosporales</taxon>
        <taxon>Micromonosporaceae</taxon>
        <taxon>Winogradskya</taxon>
    </lineage>
</organism>
<evidence type="ECO:0000313" key="1">
    <source>
        <dbReference type="EMBL" id="GIM73362.1"/>
    </source>
</evidence>
<dbReference type="Proteomes" id="UP000680865">
    <property type="component" value="Unassembled WGS sequence"/>
</dbReference>
<proteinExistence type="predicted"/>
<gene>
    <name evidence="1" type="ORF">Aco04nite_34870</name>
</gene>
<keyword evidence="2" id="KW-1185">Reference proteome</keyword>
<evidence type="ECO:0000313" key="2">
    <source>
        <dbReference type="Proteomes" id="UP000680865"/>
    </source>
</evidence>
<accession>A0A919VRP6</accession>